<gene>
    <name evidence="2" type="ORF">AMECASPLE_018971</name>
</gene>
<evidence type="ECO:0000313" key="2">
    <source>
        <dbReference type="EMBL" id="MEQ2288047.1"/>
    </source>
</evidence>
<dbReference type="InterPro" id="IPR016024">
    <property type="entry name" value="ARM-type_fold"/>
</dbReference>
<dbReference type="InterPro" id="IPR011989">
    <property type="entry name" value="ARM-like"/>
</dbReference>
<proteinExistence type="predicted"/>
<dbReference type="Proteomes" id="UP001469553">
    <property type="component" value="Unassembled WGS sequence"/>
</dbReference>
<protein>
    <recommendedName>
        <fullName evidence="4">Condensin complex subunit 1</fullName>
    </recommendedName>
</protein>
<evidence type="ECO:0000256" key="1">
    <source>
        <dbReference type="ARBA" id="ARBA00023067"/>
    </source>
</evidence>
<accession>A0ABV0Y327</accession>
<evidence type="ECO:0000313" key="3">
    <source>
        <dbReference type="Proteomes" id="UP001469553"/>
    </source>
</evidence>
<reference evidence="2 3" key="1">
    <citation type="submission" date="2021-06" db="EMBL/GenBank/DDBJ databases">
        <authorList>
            <person name="Palmer J.M."/>
        </authorList>
    </citation>
    <scope>NUCLEOTIDE SEQUENCE [LARGE SCALE GENOMIC DNA]</scope>
    <source>
        <strain evidence="2 3">AS_MEX2019</strain>
        <tissue evidence="2">Muscle</tissue>
    </source>
</reference>
<dbReference type="PANTHER" id="PTHR14222:SF1">
    <property type="entry name" value="CONDENSIN-2 COMPLEX SUBUNIT D3"/>
    <property type="match status" value="1"/>
</dbReference>
<dbReference type="PANTHER" id="PTHR14222">
    <property type="entry name" value="CONDENSIN"/>
    <property type="match status" value="1"/>
</dbReference>
<keyword evidence="3" id="KW-1185">Reference proteome</keyword>
<name>A0ABV0Y327_9TELE</name>
<dbReference type="Pfam" id="PF20168">
    <property type="entry name" value="PDS5"/>
    <property type="match status" value="1"/>
</dbReference>
<sequence length="450" mass="50093">MVHRLFSVDVVMVLLEHPERSLDECQDLESARFLPHKFLIQDLLFARRMDVSPTVQGHALSCLARCLELPSLNVTRAIHNLFSATGAQTVLEEDLTAGSSISQKTYRTLPFRTVELSSAYSSSCDENLALLLRRVRDSKTNVRKAALQALVGLLKHSVIPTTWENLETLSERSRDPAVSVKKKALQCLGELLAAKPKDSVVQKAWLHGVVPAVVDSENSVQDKALEVLDQVLLSQVKPENHHLDDSQKLAWDLLDLLCNECQDLSQYFSRAFPIWSKENKFSPTFISNLISHTETDHAAGAWLLLSKVVTSVSKVPYGKILDAWDTMVRSKSVNVTNCCHILSVIGDIASHLNEDTKDRIVVDLMSWLKTSSLSLEVISAATQSLYQLGYSDDIKRTQAFLNQHCGELVSVCEAYLTSIILTENGTQNLNEDLMVRTDTSKPHHLPPSAN</sequence>
<dbReference type="EMBL" id="JAHRIP010020312">
    <property type="protein sequence ID" value="MEQ2288047.1"/>
    <property type="molecule type" value="Genomic_DNA"/>
</dbReference>
<evidence type="ECO:0008006" key="4">
    <source>
        <dbReference type="Google" id="ProtNLM"/>
    </source>
</evidence>
<comment type="caution">
    <text evidence="2">The sequence shown here is derived from an EMBL/GenBank/DDBJ whole genome shotgun (WGS) entry which is preliminary data.</text>
</comment>
<dbReference type="Gene3D" id="1.25.10.10">
    <property type="entry name" value="Leucine-rich Repeat Variant"/>
    <property type="match status" value="1"/>
</dbReference>
<keyword evidence="1" id="KW-0226">DNA condensation</keyword>
<organism evidence="2 3">
    <name type="scientific">Ameca splendens</name>
    <dbReference type="NCBI Taxonomy" id="208324"/>
    <lineage>
        <taxon>Eukaryota</taxon>
        <taxon>Metazoa</taxon>
        <taxon>Chordata</taxon>
        <taxon>Craniata</taxon>
        <taxon>Vertebrata</taxon>
        <taxon>Euteleostomi</taxon>
        <taxon>Actinopterygii</taxon>
        <taxon>Neopterygii</taxon>
        <taxon>Teleostei</taxon>
        <taxon>Neoteleostei</taxon>
        <taxon>Acanthomorphata</taxon>
        <taxon>Ovalentaria</taxon>
        <taxon>Atherinomorphae</taxon>
        <taxon>Cyprinodontiformes</taxon>
        <taxon>Goodeidae</taxon>
        <taxon>Ameca</taxon>
    </lineage>
</organism>
<dbReference type="SUPFAM" id="SSF48371">
    <property type="entry name" value="ARM repeat"/>
    <property type="match status" value="1"/>
</dbReference>
<dbReference type="InterPro" id="IPR026971">
    <property type="entry name" value="CND1/NCAPD3"/>
</dbReference>